<dbReference type="CDD" id="cd04301">
    <property type="entry name" value="NAT_SF"/>
    <property type="match status" value="1"/>
</dbReference>
<organism evidence="3 4">
    <name type="scientific">Pseudomarimonas salicorniae</name>
    <dbReference type="NCBI Taxonomy" id="2933270"/>
    <lineage>
        <taxon>Bacteria</taxon>
        <taxon>Pseudomonadati</taxon>
        <taxon>Pseudomonadota</taxon>
        <taxon>Gammaproteobacteria</taxon>
        <taxon>Lysobacterales</taxon>
        <taxon>Lysobacteraceae</taxon>
        <taxon>Pseudomarimonas</taxon>
    </lineage>
</organism>
<evidence type="ECO:0000313" key="4">
    <source>
        <dbReference type="Proteomes" id="UP001431449"/>
    </source>
</evidence>
<dbReference type="InterPro" id="IPR000182">
    <property type="entry name" value="GNAT_dom"/>
</dbReference>
<dbReference type="PANTHER" id="PTHR13947:SF37">
    <property type="entry name" value="LD18367P"/>
    <property type="match status" value="1"/>
</dbReference>
<dbReference type="PROSITE" id="PS51186">
    <property type="entry name" value="GNAT"/>
    <property type="match status" value="1"/>
</dbReference>
<comment type="caution">
    <text evidence="3">The sequence shown here is derived from an EMBL/GenBank/DDBJ whole genome shotgun (WGS) entry which is preliminary data.</text>
</comment>
<sequence length="170" mass="18586">MQIRDVRAGDEGRALGELLARVYERLPGFPSPAEQPDYYAMLRDIVRFTERPGTRVLVALDNDGHLLGGVVYFADMAQYGSGGTATRERDASGIRLLGVDPAHRGQGAGKALTLHCIDLARAAGHAQVILHTTGAMKPAWSMYEALGFQRSDDLDFLQQDLAVFGFRLKL</sequence>
<evidence type="ECO:0000313" key="3">
    <source>
        <dbReference type="EMBL" id="MCK7595216.1"/>
    </source>
</evidence>
<protein>
    <submittedName>
        <fullName evidence="3">GNAT family N-acetyltransferase</fullName>
    </submittedName>
</protein>
<dbReference type="InterPro" id="IPR050769">
    <property type="entry name" value="NAT_camello-type"/>
</dbReference>
<feature type="domain" description="N-acetyltransferase" evidence="2">
    <location>
        <begin position="1"/>
        <end position="170"/>
    </location>
</feature>
<accession>A0ABT0GL11</accession>
<proteinExistence type="predicted"/>
<dbReference type="InterPro" id="IPR016181">
    <property type="entry name" value="Acyl_CoA_acyltransferase"/>
</dbReference>
<reference evidence="3" key="1">
    <citation type="submission" date="2022-04" db="EMBL/GenBank/DDBJ databases">
        <title>Lysobacter sp. CAU 1642 isolated from sea sand.</title>
        <authorList>
            <person name="Kim W."/>
        </authorList>
    </citation>
    <scope>NUCLEOTIDE SEQUENCE</scope>
    <source>
        <strain evidence="3">CAU 1642</strain>
    </source>
</reference>
<keyword evidence="1" id="KW-0808">Transferase</keyword>
<name>A0ABT0GL11_9GAMM</name>
<gene>
    <name evidence="3" type="ORF">M0G41_16270</name>
</gene>
<dbReference type="EMBL" id="JALNMH010000014">
    <property type="protein sequence ID" value="MCK7595216.1"/>
    <property type="molecule type" value="Genomic_DNA"/>
</dbReference>
<dbReference type="Gene3D" id="3.40.630.30">
    <property type="match status" value="1"/>
</dbReference>
<evidence type="ECO:0000256" key="1">
    <source>
        <dbReference type="ARBA" id="ARBA00022679"/>
    </source>
</evidence>
<keyword evidence="4" id="KW-1185">Reference proteome</keyword>
<dbReference type="RefSeq" id="WP_248211005.1">
    <property type="nucleotide sequence ID" value="NZ_JALNMH010000014.1"/>
</dbReference>
<dbReference type="Pfam" id="PF00583">
    <property type="entry name" value="Acetyltransf_1"/>
    <property type="match status" value="1"/>
</dbReference>
<evidence type="ECO:0000259" key="2">
    <source>
        <dbReference type="PROSITE" id="PS51186"/>
    </source>
</evidence>
<dbReference type="PANTHER" id="PTHR13947">
    <property type="entry name" value="GNAT FAMILY N-ACETYLTRANSFERASE"/>
    <property type="match status" value="1"/>
</dbReference>
<dbReference type="SUPFAM" id="SSF55729">
    <property type="entry name" value="Acyl-CoA N-acyltransferases (Nat)"/>
    <property type="match status" value="1"/>
</dbReference>
<dbReference type="Proteomes" id="UP001431449">
    <property type="component" value="Unassembled WGS sequence"/>
</dbReference>